<dbReference type="Proteomes" id="UP000001514">
    <property type="component" value="Unassembled WGS sequence"/>
</dbReference>
<evidence type="ECO:0000313" key="8">
    <source>
        <dbReference type="Proteomes" id="UP000001514"/>
    </source>
</evidence>
<dbReference type="FunFam" id="3.30.160.20:FF:000004">
    <property type="entry name" value="Peptide chain release factor 1"/>
    <property type="match status" value="1"/>
</dbReference>
<dbReference type="eggNOG" id="KOG2726">
    <property type="taxonomic scope" value="Eukaryota"/>
</dbReference>
<dbReference type="GO" id="GO:0006355">
    <property type="term" value="P:regulation of DNA-templated transcription"/>
    <property type="evidence" value="ECO:0007669"/>
    <property type="project" value="InterPro"/>
</dbReference>
<feature type="domain" description="Prokaryotic-type class I peptide chain release factors" evidence="6">
    <location>
        <begin position="236"/>
        <end position="252"/>
    </location>
</feature>
<dbReference type="GO" id="GO:0003677">
    <property type="term" value="F:DNA binding"/>
    <property type="evidence" value="ECO:0007669"/>
    <property type="project" value="InterPro"/>
</dbReference>
<feature type="coiled-coil region" evidence="4">
    <location>
        <begin position="868"/>
        <end position="895"/>
    </location>
</feature>
<evidence type="ECO:0000256" key="5">
    <source>
        <dbReference type="SAM" id="MobiDB-lite"/>
    </source>
</evidence>
<dbReference type="InterPro" id="IPR003851">
    <property type="entry name" value="Znf_Dof"/>
</dbReference>
<evidence type="ECO:0000256" key="3">
    <source>
        <dbReference type="ARBA" id="ARBA00022917"/>
    </source>
</evidence>
<dbReference type="InParanoid" id="D8QYC5"/>
<dbReference type="Pfam" id="PF02701">
    <property type="entry name" value="Zn_ribbon_Dof"/>
    <property type="match status" value="1"/>
</dbReference>
<dbReference type="Gene3D" id="3.30.70.1660">
    <property type="match status" value="1"/>
</dbReference>
<dbReference type="SUPFAM" id="SSF75620">
    <property type="entry name" value="Release factor"/>
    <property type="match status" value="1"/>
</dbReference>
<dbReference type="Pfam" id="PF00472">
    <property type="entry name" value="RF-1"/>
    <property type="match status" value="1"/>
</dbReference>
<evidence type="ECO:0000259" key="6">
    <source>
        <dbReference type="PROSITE" id="PS00745"/>
    </source>
</evidence>
<dbReference type="PANTHER" id="PTHR43804">
    <property type="entry name" value="LD18447P"/>
    <property type="match status" value="1"/>
</dbReference>
<dbReference type="SMART" id="SM00937">
    <property type="entry name" value="PCRF"/>
    <property type="match status" value="1"/>
</dbReference>
<dbReference type="KEGG" id="smo:SELMODRAFT_405087"/>
<dbReference type="Gramene" id="EFJ35176">
    <property type="protein sequence ID" value="EFJ35176"/>
    <property type="gene ID" value="SELMODRAFT_405087"/>
</dbReference>
<dbReference type="STRING" id="88036.D8QYC5"/>
<dbReference type="GO" id="GO:0003747">
    <property type="term" value="F:translation release factor activity"/>
    <property type="evidence" value="ECO:0007669"/>
    <property type="project" value="InterPro"/>
</dbReference>
<dbReference type="PANTHER" id="PTHR43804:SF7">
    <property type="entry name" value="LD18447P"/>
    <property type="match status" value="1"/>
</dbReference>
<comment type="similarity">
    <text evidence="1">Belongs to the prokaryotic/mitochondrial release factor family.</text>
</comment>
<keyword evidence="3" id="KW-0648">Protein biosynthesis</keyword>
<dbReference type="Gene3D" id="6.10.140.1950">
    <property type="match status" value="1"/>
</dbReference>
<dbReference type="EMBL" id="GL377568">
    <property type="protein sequence ID" value="EFJ35176.1"/>
    <property type="molecule type" value="Genomic_DNA"/>
</dbReference>
<evidence type="ECO:0000256" key="2">
    <source>
        <dbReference type="ARBA" id="ARBA00022481"/>
    </source>
</evidence>
<organism evidence="8">
    <name type="scientific">Selaginella moellendorffii</name>
    <name type="common">Spikemoss</name>
    <dbReference type="NCBI Taxonomy" id="88036"/>
    <lineage>
        <taxon>Eukaryota</taxon>
        <taxon>Viridiplantae</taxon>
        <taxon>Streptophyta</taxon>
        <taxon>Embryophyta</taxon>
        <taxon>Tracheophyta</taxon>
        <taxon>Lycopodiopsida</taxon>
        <taxon>Selaginellales</taxon>
        <taxon>Selaginellaceae</taxon>
        <taxon>Selaginella</taxon>
    </lineage>
</organism>
<name>D8QYC5_SELML</name>
<dbReference type="InterPro" id="IPR045853">
    <property type="entry name" value="Pep_chain_release_fac_I_sf"/>
</dbReference>
<dbReference type="Gene3D" id="3.30.160.20">
    <property type="match status" value="1"/>
</dbReference>
<evidence type="ECO:0000256" key="4">
    <source>
        <dbReference type="SAM" id="Coils"/>
    </source>
</evidence>
<evidence type="ECO:0000313" key="7">
    <source>
        <dbReference type="EMBL" id="EFJ35176.1"/>
    </source>
</evidence>
<accession>D8QYC5</accession>
<gene>
    <name evidence="7" type="ORF">SELMODRAFT_405087</name>
</gene>
<keyword evidence="4" id="KW-0175">Coiled coil</keyword>
<dbReference type="GO" id="GO:0005737">
    <property type="term" value="C:cytoplasm"/>
    <property type="evidence" value="ECO:0007669"/>
    <property type="project" value="UniProtKB-ARBA"/>
</dbReference>
<dbReference type="NCBIfam" id="NF001859">
    <property type="entry name" value="PRK00591.1"/>
    <property type="match status" value="1"/>
</dbReference>
<protein>
    <recommendedName>
        <fullName evidence="6">Prokaryotic-type class I peptide chain release factors domain-containing protein</fullName>
    </recommendedName>
</protein>
<feature type="region of interest" description="Disordered" evidence="5">
    <location>
        <begin position="677"/>
        <end position="755"/>
    </location>
</feature>
<dbReference type="Pfam" id="PF03462">
    <property type="entry name" value="PCRF"/>
    <property type="match status" value="1"/>
</dbReference>
<reference evidence="7 8" key="1">
    <citation type="journal article" date="2011" name="Science">
        <title>The Selaginella genome identifies genetic changes associated with the evolution of vascular plants.</title>
        <authorList>
            <person name="Banks J.A."/>
            <person name="Nishiyama T."/>
            <person name="Hasebe M."/>
            <person name="Bowman J.L."/>
            <person name="Gribskov M."/>
            <person name="dePamphilis C."/>
            <person name="Albert V.A."/>
            <person name="Aono N."/>
            <person name="Aoyama T."/>
            <person name="Ambrose B.A."/>
            <person name="Ashton N.W."/>
            <person name="Axtell M.J."/>
            <person name="Barker E."/>
            <person name="Barker M.S."/>
            <person name="Bennetzen J.L."/>
            <person name="Bonawitz N.D."/>
            <person name="Chapple C."/>
            <person name="Cheng C."/>
            <person name="Correa L.G."/>
            <person name="Dacre M."/>
            <person name="DeBarry J."/>
            <person name="Dreyer I."/>
            <person name="Elias M."/>
            <person name="Engstrom E.M."/>
            <person name="Estelle M."/>
            <person name="Feng L."/>
            <person name="Finet C."/>
            <person name="Floyd S.K."/>
            <person name="Frommer W.B."/>
            <person name="Fujita T."/>
            <person name="Gramzow L."/>
            <person name="Gutensohn M."/>
            <person name="Harholt J."/>
            <person name="Hattori M."/>
            <person name="Heyl A."/>
            <person name="Hirai T."/>
            <person name="Hiwatashi Y."/>
            <person name="Ishikawa M."/>
            <person name="Iwata M."/>
            <person name="Karol K.G."/>
            <person name="Koehler B."/>
            <person name="Kolukisaoglu U."/>
            <person name="Kubo M."/>
            <person name="Kurata T."/>
            <person name="Lalonde S."/>
            <person name="Li K."/>
            <person name="Li Y."/>
            <person name="Litt A."/>
            <person name="Lyons E."/>
            <person name="Manning G."/>
            <person name="Maruyama T."/>
            <person name="Michael T.P."/>
            <person name="Mikami K."/>
            <person name="Miyazaki S."/>
            <person name="Morinaga S."/>
            <person name="Murata T."/>
            <person name="Mueller-Roeber B."/>
            <person name="Nelson D.R."/>
            <person name="Obara M."/>
            <person name="Oguri Y."/>
            <person name="Olmstead R.G."/>
            <person name="Onodera N."/>
            <person name="Petersen B.L."/>
            <person name="Pils B."/>
            <person name="Prigge M."/>
            <person name="Rensing S.A."/>
            <person name="Riano-Pachon D.M."/>
            <person name="Roberts A.W."/>
            <person name="Sato Y."/>
            <person name="Scheller H.V."/>
            <person name="Schulz B."/>
            <person name="Schulz C."/>
            <person name="Shakirov E.V."/>
            <person name="Shibagaki N."/>
            <person name="Shinohara N."/>
            <person name="Shippen D.E."/>
            <person name="Soerensen I."/>
            <person name="Sotooka R."/>
            <person name="Sugimoto N."/>
            <person name="Sugita M."/>
            <person name="Sumikawa N."/>
            <person name="Tanurdzic M."/>
            <person name="Theissen G."/>
            <person name="Ulvskov P."/>
            <person name="Wakazuki S."/>
            <person name="Weng J.K."/>
            <person name="Willats W.W."/>
            <person name="Wipf D."/>
            <person name="Wolf P.G."/>
            <person name="Yang L."/>
            <person name="Zimmer A.D."/>
            <person name="Zhu Q."/>
            <person name="Mitros T."/>
            <person name="Hellsten U."/>
            <person name="Loque D."/>
            <person name="Otillar R."/>
            <person name="Salamov A."/>
            <person name="Schmutz J."/>
            <person name="Shapiro H."/>
            <person name="Lindquist E."/>
            <person name="Lucas S."/>
            <person name="Rokhsar D."/>
            <person name="Grigoriev I.V."/>
        </authorList>
    </citation>
    <scope>NUCLEOTIDE SEQUENCE [LARGE SCALE GENOMIC DNA]</scope>
</reference>
<keyword evidence="2" id="KW-0488">Methylation</keyword>
<dbReference type="HOGENOM" id="CLU_315327_0_0_1"/>
<dbReference type="InterPro" id="IPR000352">
    <property type="entry name" value="Pep_chain_release_fac_I"/>
</dbReference>
<dbReference type="PROSITE" id="PS00745">
    <property type="entry name" value="RF_PROK_I"/>
    <property type="match status" value="1"/>
</dbReference>
<sequence length="927" mass="105170">MDFLSPDKHAPIPDDILRILEKRMISIEDRHACLSKALLEPGIASDELIKMNKELRKLDYSVDMIKALRAKEKEVIGLKELVKESVEDEEMRRLASGELQTATREVRDAQHDVLLELIPKDEADSRGAGGDEASIFASDLFKMYEKYTANNSWRFEVLSITTTDTRGYKEASAVISGDGVYGALKFESGVHRVQRVPVTEKAGRIHTSTASVAILPEANEVDVEIRNDEIKIDTYRAGGAGGQHVNTTCSAVRVTHAPTGIVVAIQDERSQHKNKAKALSILYARLYELERSRAAASRSELRQDQIGSSDRSERIRTYNFPQGRVTDHQVGVTQHAIEQIMEGIDVDNWKHLFERQDRHRINVRGRHEADHQRRMVHEMTAADGTLRVVSFPWCIKFRSVCKNLLKRMKLIGRRSSTRGVLVKRSSNKHRISWTASFAYRQQQKQKLKKSGSSLWSFSGYSKLKNSDSCTEALDGQEVIHRNLEDSQASSSSFSFKNDAEDLGHGKGKKILSPHPGVQRSEAMKLKSRWDEVVEMVVADSFDDLVDLEEFLGYYMLRKKYQSLKACADFTHKIHSNKYSIPYQNICLNSARMRDVLVKDIHHLQDYPVFGSQTSAFVTFGSVGELMAFLRQQHPLCPHGCDSSALTKFDYFENHMLIQPRYKCTVCKRHFTLGGTIRAKRAKKEDGGRPRKRPKKEQQQNKSRGQCLPREMLPSSMIPSAATSGSRGCASPRRASRGASRRTPRPSPRTTGQCPSQLVVRDQSLPVNACDLEGYVQDEEIFQEVEKLWCKMDLEDKGPSVEDEEKNFLKDFNVDDGDDLDLLLGLEEFSGEFSDQQGQGTRFDLGEEQNNFAMELVRQMEEEFPIPVVDEENDFAMELEREIEEASMTAKEEAMLVWKDEVRKIRNQDNLTFTTNHIGFGGAQTLKC</sequence>
<feature type="compositionally biased region" description="Low complexity" evidence="5">
    <location>
        <begin position="723"/>
        <end position="732"/>
    </location>
</feature>
<dbReference type="InterPro" id="IPR050057">
    <property type="entry name" value="Prokaryotic/Mito_RF"/>
</dbReference>
<keyword evidence="8" id="KW-1185">Reference proteome</keyword>
<dbReference type="AlphaFoldDB" id="D8QYC5"/>
<dbReference type="InterPro" id="IPR005139">
    <property type="entry name" value="PCRF"/>
</dbReference>
<proteinExistence type="inferred from homology"/>
<feature type="compositionally biased region" description="Basic residues" evidence="5">
    <location>
        <begin position="733"/>
        <end position="743"/>
    </location>
</feature>
<evidence type="ECO:0000256" key="1">
    <source>
        <dbReference type="ARBA" id="ARBA00010835"/>
    </source>
</evidence>
<dbReference type="FunFam" id="3.30.70.1660:FF:000002">
    <property type="entry name" value="Peptide chain release factor 1"/>
    <property type="match status" value="1"/>
</dbReference>